<evidence type="ECO:0000256" key="3">
    <source>
        <dbReference type="ARBA" id="ARBA00023157"/>
    </source>
</evidence>
<dbReference type="FunFam" id="2.40.10.10:FF:000038">
    <property type="entry name" value="Serine protease"/>
    <property type="match status" value="1"/>
</dbReference>
<proteinExistence type="inferred from homology"/>
<dbReference type="InterPro" id="IPR001314">
    <property type="entry name" value="Peptidase_S1A"/>
</dbReference>
<gene>
    <name evidence="9" type="primary">Prss42</name>
    <name evidence="9" type="ORF">g.125444</name>
</gene>
<dbReference type="GO" id="GO:0006508">
    <property type="term" value="P:proteolysis"/>
    <property type="evidence" value="ECO:0007669"/>
    <property type="project" value="UniProtKB-KW"/>
</dbReference>
<dbReference type="Gene3D" id="2.40.10.10">
    <property type="entry name" value="Trypsin-like serine proteases"/>
    <property type="match status" value="2"/>
</dbReference>
<organism evidence="9">
    <name type="scientific">Schizaphis graminum</name>
    <name type="common">Green bug aphid</name>
    <dbReference type="NCBI Taxonomy" id="13262"/>
    <lineage>
        <taxon>Eukaryota</taxon>
        <taxon>Metazoa</taxon>
        <taxon>Ecdysozoa</taxon>
        <taxon>Arthropoda</taxon>
        <taxon>Hexapoda</taxon>
        <taxon>Insecta</taxon>
        <taxon>Pterygota</taxon>
        <taxon>Neoptera</taxon>
        <taxon>Paraneoptera</taxon>
        <taxon>Hemiptera</taxon>
        <taxon>Sternorrhyncha</taxon>
        <taxon>Aphidomorpha</taxon>
        <taxon>Aphidoidea</taxon>
        <taxon>Aphididae</taxon>
        <taxon>Aphidini</taxon>
        <taxon>Schizaphis</taxon>
    </lineage>
</organism>
<dbReference type="InterPro" id="IPR001254">
    <property type="entry name" value="Trypsin_dom"/>
</dbReference>
<dbReference type="SUPFAM" id="SSF50494">
    <property type="entry name" value="Trypsin-like serine proteases"/>
    <property type="match status" value="1"/>
</dbReference>
<dbReference type="GO" id="GO:0005576">
    <property type="term" value="C:extracellular region"/>
    <property type="evidence" value="ECO:0007669"/>
    <property type="project" value="UniProtKB-SubCell"/>
</dbReference>
<evidence type="ECO:0000256" key="1">
    <source>
        <dbReference type="ARBA" id="ARBA00004613"/>
    </source>
</evidence>
<keyword evidence="2" id="KW-0964">Secreted</keyword>
<keyword evidence="3" id="KW-1015">Disulfide bond</keyword>
<dbReference type="Pfam" id="PF18322">
    <property type="entry name" value="CLIP_1"/>
    <property type="match status" value="1"/>
</dbReference>
<accession>A0A2S2NKS0</accession>
<dbReference type="InterPro" id="IPR041515">
    <property type="entry name" value="PPAF-2-like_Clip"/>
</dbReference>
<evidence type="ECO:0000256" key="2">
    <source>
        <dbReference type="ARBA" id="ARBA00022525"/>
    </source>
</evidence>
<evidence type="ECO:0000256" key="4">
    <source>
        <dbReference type="ARBA" id="ARBA00024195"/>
    </source>
</evidence>
<evidence type="ECO:0000256" key="6">
    <source>
        <dbReference type="ARBA" id="ARBA00076468"/>
    </source>
</evidence>
<dbReference type="CDD" id="cd00190">
    <property type="entry name" value="Tryp_SPc"/>
    <property type="match status" value="1"/>
</dbReference>
<dbReference type="PRINTS" id="PR00722">
    <property type="entry name" value="CHYMOTRYPSIN"/>
</dbReference>
<evidence type="ECO:0000256" key="5">
    <source>
        <dbReference type="ARBA" id="ARBA00068096"/>
    </source>
</evidence>
<protein>
    <recommendedName>
        <fullName evidence="5">Phenoloxidase-activating factor 2</fullName>
    </recommendedName>
    <alternativeName>
        <fullName evidence="6">Prophenoloxidase-activating factor II</fullName>
    </alternativeName>
</protein>
<dbReference type="GO" id="GO:0004252">
    <property type="term" value="F:serine-type endopeptidase activity"/>
    <property type="evidence" value="ECO:0007669"/>
    <property type="project" value="InterPro"/>
</dbReference>
<dbReference type="Pfam" id="PF00089">
    <property type="entry name" value="Trypsin"/>
    <property type="match status" value="1"/>
</dbReference>
<comment type="similarity">
    <text evidence="4">Belongs to the peptidase S1 family. CLIP subfamily.</text>
</comment>
<dbReference type="EMBL" id="GGMR01005162">
    <property type="protein sequence ID" value="MBY17781.1"/>
    <property type="molecule type" value="Transcribed_RNA"/>
</dbReference>
<comment type="subcellular location">
    <subcellularLocation>
        <location evidence="1">Secreted</location>
    </subcellularLocation>
</comment>
<dbReference type="InterPro" id="IPR051487">
    <property type="entry name" value="Ser/Thr_Proteases_Immune/Dev"/>
</dbReference>
<sequence>MPGPTLKRPSALPLSVLLFVTLLFQVTVTSVSGQEDISSTTNIDDLISEVFPIPSSTTTTSTEAVIDKVFPLPADQCTCVPFYLCKNNTVNTDGEGLIDIRFKEGPCTEYLTMCCRDPMKSSETSNIPYEEKRRICGHRNPSGVGFRITGHYNNEAQFGEFPWMVAILKLHAYNQSKTYLCGGSLIHPQVVLTAVHCIHGKDPNELIIRAGEWDTQTENELLPSQDGQVLKIIKHEQYYGGALYNDVALIILTQPFLLRENVGTLCLPSQSYVFSNKRCTASGWGKNIFGKTGEYQVILKSIDLSIVPRDLCWELLKKTRLGNTFKLHESFICAGGEKGKDTCQGDGGSPLACPLDNNPEQYTQAGMVAWGIGCGDETPGVYVNVAMFRNWIDEQMVRENFDTSFYDPSFIPEN</sequence>
<reference evidence="9" key="1">
    <citation type="submission" date="2018-04" db="EMBL/GenBank/DDBJ databases">
        <title>Transcriptome of Schizaphis graminum biotype I.</title>
        <authorList>
            <person name="Scully E.D."/>
            <person name="Geib S.M."/>
            <person name="Palmer N.A."/>
            <person name="Koch K."/>
            <person name="Bradshaw J."/>
            <person name="Heng-Moss T."/>
            <person name="Sarath G."/>
        </authorList>
    </citation>
    <scope>NUCLEOTIDE SEQUENCE</scope>
</reference>
<feature type="chain" id="PRO_5015453154" description="Phenoloxidase-activating factor 2" evidence="7">
    <location>
        <begin position="34"/>
        <end position="414"/>
    </location>
</feature>
<dbReference type="SMART" id="SM00020">
    <property type="entry name" value="Tryp_SPc"/>
    <property type="match status" value="1"/>
</dbReference>
<feature type="domain" description="Peptidase S1" evidence="8">
    <location>
        <begin position="148"/>
        <end position="397"/>
    </location>
</feature>
<feature type="signal peptide" evidence="7">
    <location>
        <begin position="1"/>
        <end position="33"/>
    </location>
</feature>
<evidence type="ECO:0000259" key="8">
    <source>
        <dbReference type="PROSITE" id="PS50240"/>
    </source>
</evidence>
<keyword evidence="9" id="KW-0378">Hydrolase</keyword>
<dbReference type="PANTHER" id="PTHR24256">
    <property type="entry name" value="TRYPTASE-RELATED"/>
    <property type="match status" value="1"/>
</dbReference>
<keyword evidence="9" id="KW-0645">Protease</keyword>
<name>A0A2S2NKS0_SCHGA</name>
<dbReference type="InterPro" id="IPR009003">
    <property type="entry name" value="Peptidase_S1_PA"/>
</dbReference>
<dbReference type="AlphaFoldDB" id="A0A2S2NKS0"/>
<evidence type="ECO:0000313" key="9">
    <source>
        <dbReference type="EMBL" id="MBY17781.1"/>
    </source>
</evidence>
<evidence type="ECO:0000256" key="7">
    <source>
        <dbReference type="SAM" id="SignalP"/>
    </source>
</evidence>
<keyword evidence="7" id="KW-0732">Signal</keyword>
<dbReference type="InterPro" id="IPR043504">
    <property type="entry name" value="Peptidase_S1_PA_chymotrypsin"/>
</dbReference>
<dbReference type="PROSITE" id="PS50240">
    <property type="entry name" value="TRYPSIN_DOM"/>
    <property type="match status" value="1"/>
</dbReference>